<dbReference type="eggNOG" id="COG0589">
    <property type="taxonomic scope" value="Bacteria"/>
</dbReference>
<sequence>MGLSDILLQIDTYPDPTPPEAIEDAVRFVRLIGGKVSGLAVGVSFPLRSNRIADRLIGLSRMADDEQARSLANGRASLAAFTVAAEGASVFGQALLETAEYYAVADHVALRARTRDLCMTPLGKPMDGQSEVAINAIFDSGRPVLMYRAGRLPADKLRTVVLAWDGSRSAARVLAEALPILAQAETVRVLTVTHEKPIAVPGIAAEAGRHLQAHGIEAVIDEVDGRGASIGESLDAYLAQTSCDLLVMGAYGRSRAREFILGGATEHMLHDPKVPLFLAH</sequence>
<feature type="domain" description="UspA" evidence="2">
    <location>
        <begin position="158"/>
        <end position="278"/>
    </location>
</feature>
<evidence type="ECO:0000313" key="3">
    <source>
        <dbReference type="EMBL" id="ABZ73334.1"/>
    </source>
</evidence>
<dbReference type="PRINTS" id="PR01438">
    <property type="entry name" value="UNVRSLSTRESS"/>
</dbReference>
<dbReference type="KEGG" id="cak:Caul_4210"/>
<organism evidence="3">
    <name type="scientific">Caulobacter sp. (strain K31)</name>
    <dbReference type="NCBI Taxonomy" id="366602"/>
    <lineage>
        <taxon>Bacteria</taxon>
        <taxon>Pseudomonadati</taxon>
        <taxon>Pseudomonadota</taxon>
        <taxon>Alphaproteobacteria</taxon>
        <taxon>Caulobacterales</taxon>
        <taxon>Caulobacteraceae</taxon>
        <taxon>Caulobacter</taxon>
    </lineage>
</organism>
<dbReference type="OrthoDB" id="9804721at2"/>
<dbReference type="HOGENOM" id="CLU_049301_5_2_5"/>
<comment type="similarity">
    <text evidence="1">Belongs to the universal stress protein A family.</text>
</comment>
<dbReference type="InterPro" id="IPR006015">
    <property type="entry name" value="Universal_stress_UspA"/>
</dbReference>
<dbReference type="AlphaFoldDB" id="B0SYG7"/>
<dbReference type="InterPro" id="IPR006016">
    <property type="entry name" value="UspA"/>
</dbReference>
<dbReference type="CDD" id="cd00293">
    <property type="entry name" value="USP-like"/>
    <property type="match status" value="1"/>
</dbReference>
<dbReference type="Pfam" id="PF00582">
    <property type="entry name" value="Usp"/>
    <property type="match status" value="1"/>
</dbReference>
<proteinExistence type="inferred from homology"/>
<reference evidence="3" key="1">
    <citation type="submission" date="2008-01" db="EMBL/GenBank/DDBJ databases">
        <title>Complete sequence of chromosome of Caulobacter sp. K31.</title>
        <authorList>
            <consortium name="US DOE Joint Genome Institute"/>
            <person name="Copeland A."/>
            <person name="Lucas S."/>
            <person name="Lapidus A."/>
            <person name="Barry K."/>
            <person name="Glavina del Rio T."/>
            <person name="Dalin E."/>
            <person name="Tice H."/>
            <person name="Pitluck S."/>
            <person name="Bruce D."/>
            <person name="Goodwin L."/>
            <person name="Thompson L.S."/>
            <person name="Brettin T."/>
            <person name="Detter J.C."/>
            <person name="Han C."/>
            <person name="Schmutz J."/>
            <person name="Larimer F."/>
            <person name="Land M."/>
            <person name="Hauser L."/>
            <person name="Kyrpides N."/>
            <person name="Kim E."/>
            <person name="Stephens C."/>
            <person name="Richardson P."/>
        </authorList>
    </citation>
    <scope>NUCLEOTIDE SEQUENCE [LARGE SCALE GENOMIC DNA]</scope>
    <source>
        <strain evidence="3">K31</strain>
    </source>
</reference>
<evidence type="ECO:0000259" key="2">
    <source>
        <dbReference type="Pfam" id="PF00582"/>
    </source>
</evidence>
<dbReference type="Gene3D" id="3.40.50.12370">
    <property type="match status" value="1"/>
</dbReference>
<protein>
    <submittedName>
        <fullName evidence="3">UspA domain protein</fullName>
    </submittedName>
</protein>
<dbReference type="STRING" id="366602.Caul_4210"/>
<accession>B0SYG7</accession>
<dbReference type="SUPFAM" id="SSF52402">
    <property type="entry name" value="Adenine nucleotide alpha hydrolases-like"/>
    <property type="match status" value="1"/>
</dbReference>
<gene>
    <name evidence="3" type="ordered locus">Caul_4210</name>
</gene>
<evidence type="ECO:0000256" key="1">
    <source>
        <dbReference type="ARBA" id="ARBA00008791"/>
    </source>
</evidence>
<dbReference type="EMBL" id="CP000927">
    <property type="protein sequence ID" value="ABZ73334.1"/>
    <property type="molecule type" value="Genomic_DNA"/>
</dbReference>
<name>B0SYG7_CAUSK</name>